<keyword evidence="9" id="KW-1185">Reference proteome</keyword>
<keyword evidence="5 7" id="KW-1133">Transmembrane helix</keyword>
<feature type="domain" description="EF-hand" evidence="8">
    <location>
        <begin position="44"/>
        <end position="79"/>
    </location>
</feature>
<evidence type="ECO:0000256" key="3">
    <source>
        <dbReference type="ARBA" id="ARBA00022692"/>
    </source>
</evidence>
<dbReference type="PANTHER" id="PTHR45840:SF2">
    <property type="entry name" value="PROTEIN RHOMBOID-RELATED"/>
    <property type="match status" value="1"/>
</dbReference>
<dbReference type="InterPro" id="IPR051739">
    <property type="entry name" value="Rhomboid_IM_Serine_Proteases"/>
</dbReference>
<evidence type="ECO:0000256" key="1">
    <source>
        <dbReference type="ARBA" id="ARBA00004141"/>
    </source>
</evidence>
<dbReference type="Pfam" id="PF01694">
    <property type="entry name" value="Rhomboid"/>
    <property type="match status" value="1"/>
</dbReference>
<dbReference type="Gene3D" id="1.10.238.10">
    <property type="entry name" value="EF-hand"/>
    <property type="match status" value="1"/>
</dbReference>
<evidence type="ECO:0000256" key="7">
    <source>
        <dbReference type="SAM" id="Phobius"/>
    </source>
</evidence>
<dbReference type="InterPro" id="IPR018247">
    <property type="entry name" value="EF_Hand_1_Ca_BS"/>
</dbReference>
<keyword evidence="3 7" id="KW-0812">Transmembrane</keyword>
<comment type="similarity">
    <text evidence="2">Belongs to the peptidase S54 family.</text>
</comment>
<evidence type="ECO:0000256" key="5">
    <source>
        <dbReference type="ARBA" id="ARBA00022989"/>
    </source>
</evidence>
<dbReference type="PANTHER" id="PTHR45840">
    <property type="entry name" value="RHOMBOID-RELATED PROTEIN"/>
    <property type="match status" value="1"/>
</dbReference>
<evidence type="ECO:0000313" key="9">
    <source>
        <dbReference type="Proteomes" id="UP000050795"/>
    </source>
</evidence>
<reference evidence="10 11" key="2">
    <citation type="submission" date="2023-11" db="UniProtKB">
        <authorList>
            <consortium name="WormBaseParasite"/>
        </authorList>
    </citation>
    <scope>IDENTIFICATION</scope>
</reference>
<feature type="transmembrane region" description="Helical" evidence="7">
    <location>
        <begin position="292"/>
        <end position="310"/>
    </location>
</feature>
<protein>
    <recommendedName>
        <fullName evidence="8">EF-hand domain-containing protein</fullName>
    </recommendedName>
</protein>
<dbReference type="WBParaSite" id="TREG1_46250.1">
    <property type="protein sequence ID" value="TREG1_46250.1"/>
    <property type="gene ID" value="TREG1_46250"/>
</dbReference>
<dbReference type="PROSITE" id="PS50222">
    <property type="entry name" value="EF_HAND_2"/>
    <property type="match status" value="1"/>
</dbReference>
<dbReference type="GO" id="GO:0016020">
    <property type="term" value="C:membrane"/>
    <property type="evidence" value="ECO:0007669"/>
    <property type="project" value="UniProtKB-SubCell"/>
</dbReference>
<dbReference type="InterPro" id="IPR002048">
    <property type="entry name" value="EF_hand_dom"/>
</dbReference>
<dbReference type="GO" id="GO:0005509">
    <property type="term" value="F:calcium ion binding"/>
    <property type="evidence" value="ECO:0007669"/>
    <property type="project" value="InterPro"/>
</dbReference>
<dbReference type="SUPFAM" id="SSF144091">
    <property type="entry name" value="Rhomboid-like"/>
    <property type="match status" value="1"/>
</dbReference>
<feature type="transmembrane region" description="Helical" evidence="7">
    <location>
        <begin position="255"/>
        <end position="280"/>
    </location>
</feature>
<dbReference type="Proteomes" id="UP000050795">
    <property type="component" value="Unassembled WGS sequence"/>
</dbReference>
<feature type="transmembrane region" description="Helical" evidence="7">
    <location>
        <begin position="231"/>
        <end position="249"/>
    </location>
</feature>
<feature type="transmembrane region" description="Helical" evidence="7">
    <location>
        <begin position="143"/>
        <end position="162"/>
    </location>
</feature>
<dbReference type="PROSITE" id="PS00018">
    <property type="entry name" value="EF_HAND_1"/>
    <property type="match status" value="1"/>
</dbReference>
<evidence type="ECO:0000256" key="4">
    <source>
        <dbReference type="ARBA" id="ARBA00022837"/>
    </source>
</evidence>
<dbReference type="Gene3D" id="1.20.1540.10">
    <property type="entry name" value="Rhomboid-like"/>
    <property type="match status" value="1"/>
</dbReference>
<name>A0AA85JN12_TRIRE</name>
<organism evidence="9 11">
    <name type="scientific">Trichobilharzia regenti</name>
    <name type="common">Nasal bird schistosome</name>
    <dbReference type="NCBI Taxonomy" id="157069"/>
    <lineage>
        <taxon>Eukaryota</taxon>
        <taxon>Metazoa</taxon>
        <taxon>Spiralia</taxon>
        <taxon>Lophotrochozoa</taxon>
        <taxon>Platyhelminthes</taxon>
        <taxon>Trematoda</taxon>
        <taxon>Digenea</taxon>
        <taxon>Strigeidida</taxon>
        <taxon>Schistosomatoidea</taxon>
        <taxon>Schistosomatidae</taxon>
        <taxon>Trichobilharzia</taxon>
    </lineage>
</organism>
<dbReference type="InterPro" id="IPR035952">
    <property type="entry name" value="Rhomboid-like_sf"/>
</dbReference>
<dbReference type="InterPro" id="IPR022764">
    <property type="entry name" value="Peptidase_S54_rhomboid_dom"/>
</dbReference>
<keyword evidence="4" id="KW-0106">Calcium</keyword>
<feature type="transmembrane region" description="Helical" evidence="7">
    <location>
        <begin position="198"/>
        <end position="224"/>
    </location>
</feature>
<reference evidence="9" key="1">
    <citation type="submission" date="2022-06" db="EMBL/GenBank/DDBJ databases">
        <authorList>
            <person name="Berger JAMES D."/>
            <person name="Berger JAMES D."/>
        </authorList>
    </citation>
    <scope>NUCLEOTIDE SEQUENCE [LARGE SCALE GENOMIC DNA]</scope>
</reference>
<evidence type="ECO:0000313" key="10">
    <source>
        <dbReference type="WBParaSite" id="TREG1_46250.1"/>
    </source>
</evidence>
<sequence>MSTRRSTDLRRYLDKQFKPTFDQYDAEGGIPLCELKSLLGKSDLPESKLSDIVDSADADRDQRITYDEFVRQVISEDDKVLTRLRIDKRILNRAVLAVAPDCGRNHQRAVALDSGYDDIDGYNWGEADVDNYVEAYDCRPPPIFIPLITIAEIAVFMYYAIIHYTDSDPSNDVTASSGVPFNSILIYNPVKRHEAWRFLTYMFIHSGYMHLIFNCLLQVVLGLLLELVHKFWRVGLVYLLGVITGSLAHSVSDPYVLLAGASGGCYALIGAHLATVIMNWNLMQEGWLKDPLNFVSSGVVRLILIILLGGGDTGLAIYARFTNPNQQTRVGFSAHLGGFVAGLLLGIVVLRNLKIEKWEKVCFWISIVVYMCFTIGAILFNIYCVKIDKCPASVWAT</sequence>
<evidence type="ECO:0000256" key="2">
    <source>
        <dbReference type="ARBA" id="ARBA00009045"/>
    </source>
</evidence>
<feature type="transmembrane region" description="Helical" evidence="7">
    <location>
        <begin position="330"/>
        <end position="350"/>
    </location>
</feature>
<keyword evidence="6 7" id="KW-0472">Membrane</keyword>
<proteinExistence type="inferred from homology"/>
<dbReference type="AlphaFoldDB" id="A0AA85JN12"/>
<accession>A0AA85JN12</accession>
<comment type="subcellular location">
    <subcellularLocation>
        <location evidence="1">Membrane</location>
        <topology evidence="1">Multi-pass membrane protein</topology>
    </subcellularLocation>
</comment>
<evidence type="ECO:0000259" key="8">
    <source>
        <dbReference type="PROSITE" id="PS50222"/>
    </source>
</evidence>
<dbReference type="InterPro" id="IPR011992">
    <property type="entry name" value="EF-hand-dom_pair"/>
</dbReference>
<evidence type="ECO:0000313" key="11">
    <source>
        <dbReference type="WBParaSite" id="TREG1_46250.2"/>
    </source>
</evidence>
<dbReference type="GO" id="GO:0004252">
    <property type="term" value="F:serine-type endopeptidase activity"/>
    <property type="evidence" value="ECO:0007669"/>
    <property type="project" value="InterPro"/>
</dbReference>
<feature type="transmembrane region" description="Helical" evidence="7">
    <location>
        <begin position="362"/>
        <end position="383"/>
    </location>
</feature>
<evidence type="ECO:0000256" key="6">
    <source>
        <dbReference type="ARBA" id="ARBA00023136"/>
    </source>
</evidence>
<dbReference type="WBParaSite" id="TREG1_46250.2">
    <property type="protein sequence ID" value="TREG1_46250.2"/>
    <property type="gene ID" value="TREG1_46250"/>
</dbReference>
<dbReference type="SUPFAM" id="SSF47473">
    <property type="entry name" value="EF-hand"/>
    <property type="match status" value="1"/>
</dbReference>